<dbReference type="InterPro" id="IPR050515">
    <property type="entry name" value="Beta-lactam/transpept"/>
</dbReference>
<dbReference type="GO" id="GO:0071972">
    <property type="term" value="F:peptidoglycan L,D-transpeptidase activity"/>
    <property type="evidence" value="ECO:0007669"/>
    <property type="project" value="TreeGrafter"/>
</dbReference>
<dbReference type="STRING" id="1235794.C811_00646"/>
<keyword evidence="3" id="KW-1185">Reference proteome</keyword>
<dbReference type="GeneID" id="82190240"/>
<dbReference type="HOGENOM" id="CLU_626623_0_0_11"/>
<gene>
    <name evidence="2" type="ORF">C811_00646</name>
</gene>
<dbReference type="PANTHER" id="PTHR30627">
    <property type="entry name" value="PEPTIDOGLYCAN D,D-TRANSPEPTIDASE"/>
    <property type="match status" value="1"/>
</dbReference>
<evidence type="ECO:0000259" key="1">
    <source>
        <dbReference type="Pfam" id="PF00905"/>
    </source>
</evidence>
<evidence type="ECO:0000313" key="2">
    <source>
        <dbReference type="EMBL" id="EOS52610.1"/>
    </source>
</evidence>
<reference evidence="2 3" key="1">
    <citation type="submission" date="2013-04" db="EMBL/GenBank/DDBJ databases">
        <title>The Genome Sequence of Enterorhabdus caecimuris B7.</title>
        <authorList>
            <consortium name="The Broad Institute Genomics Platform"/>
            <consortium name="The Broad Institute Genome Sequencing Center for Infectious Disease"/>
            <person name="Earl A."/>
            <person name="Xavier R."/>
            <person name="Elson C."/>
            <person name="Duck W."/>
            <person name="Walker B."/>
            <person name="Young S."/>
            <person name="Zeng Q."/>
            <person name="Gargeya S."/>
            <person name="Fitzgerald M."/>
            <person name="Haas B."/>
            <person name="Abouelleil A."/>
            <person name="Allen A.W."/>
            <person name="Alvarado L."/>
            <person name="Arachchi H.M."/>
            <person name="Berlin A.M."/>
            <person name="Chapman S.B."/>
            <person name="Gainer-Dewar J."/>
            <person name="Goldberg J."/>
            <person name="Griggs A."/>
            <person name="Gujja S."/>
            <person name="Hansen M."/>
            <person name="Howarth C."/>
            <person name="Imamovic A."/>
            <person name="Ireland A."/>
            <person name="Larimer J."/>
            <person name="McCowan C."/>
            <person name="Murphy C."/>
            <person name="Pearson M."/>
            <person name="Poon T.W."/>
            <person name="Priest M."/>
            <person name="Roberts A."/>
            <person name="Saif S."/>
            <person name="Shea T."/>
            <person name="Sisk P."/>
            <person name="Sykes S."/>
            <person name="Wortman J."/>
            <person name="Nusbaum C."/>
            <person name="Birren B."/>
        </authorList>
    </citation>
    <scope>NUCLEOTIDE SEQUENCE [LARGE SCALE GENOMIC DNA]</scope>
    <source>
        <strain evidence="2 3">B7</strain>
    </source>
</reference>
<dbReference type="InterPro" id="IPR012338">
    <property type="entry name" value="Beta-lactam/transpept-like"/>
</dbReference>
<accession>R9L1R9</accession>
<dbReference type="InterPro" id="IPR001460">
    <property type="entry name" value="PCN-bd_Tpept"/>
</dbReference>
<sequence>MKCMINQRKWSAACIAFIATAVVVILVSGCSATTKERGPITTADGVVLAMSDGGFTSQPRLYPEGPLAAWVIGSVYDTEKDIGIEQRFDRQLAEGDSICLTIDSAMQRAAEETLSGINGALVAIDPQTGAIRALAVNPSFDPANPTYSQRERGNGDDELGNAAATLHIPGSTFKTITLAAALEDGASLEDTVNGPGALLLDGGRISNAGGQSYGSISLLDAYAQSINTAFAELSLELGPDRVADMARNFGFDKSLPQDFTCEVSTVGADNARSEFEKAWFGVGQSFVKEDGSWTGPMATVVQEALVPACIANGGTLYAPYIVEKIEGCERDAIQTKPLIINERFLSQTTIDSLREAMAEVVLSGTGQNTQVIGVKVYGKTGTAAVTNATENGWFAGWAEADGKSLAFAVFIYGSASDVASERASAFVRATLKEERLG</sequence>
<dbReference type="GO" id="GO:0071555">
    <property type="term" value="P:cell wall organization"/>
    <property type="evidence" value="ECO:0007669"/>
    <property type="project" value="TreeGrafter"/>
</dbReference>
<evidence type="ECO:0000313" key="3">
    <source>
        <dbReference type="Proteomes" id="UP000014204"/>
    </source>
</evidence>
<dbReference type="Pfam" id="PF00905">
    <property type="entry name" value="Transpeptidase"/>
    <property type="match status" value="1"/>
</dbReference>
<dbReference type="GO" id="GO:0008658">
    <property type="term" value="F:penicillin binding"/>
    <property type="evidence" value="ECO:0007669"/>
    <property type="project" value="InterPro"/>
</dbReference>
<dbReference type="Proteomes" id="UP000014204">
    <property type="component" value="Unassembled WGS sequence"/>
</dbReference>
<dbReference type="PROSITE" id="PS51257">
    <property type="entry name" value="PROKAR_LIPOPROTEIN"/>
    <property type="match status" value="1"/>
</dbReference>
<dbReference type="eggNOG" id="COG0768">
    <property type="taxonomic scope" value="Bacteria"/>
</dbReference>
<dbReference type="GO" id="GO:0005886">
    <property type="term" value="C:plasma membrane"/>
    <property type="evidence" value="ECO:0007669"/>
    <property type="project" value="TreeGrafter"/>
</dbReference>
<name>R9L1R9_9ACTN</name>
<organism evidence="2 3">
    <name type="scientific">Adlercreutzia caecimuris B7</name>
    <dbReference type="NCBI Taxonomy" id="1235794"/>
    <lineage>
        <taxon>Bacteria</taxon>
        <taxon>Bacillati</taxon>
        <taxon>Actinomycetota</taxon>
        <taxon>Coriobacteriia</taxon>
        <taxon>Eggerthellales</taxon>
        <taxon>Eggerthellaceae</taxon>
        <taxon>Adlercreutzia</taxon>
    </lineage>
</organism>
<dbReference type="EMBL" id="ASSY01000005">
    <property type="protein sequence ID" value="EOS52610.1"/>
    <property type="molecule type" value="Genomic_DNA"/>
</dbReference>
<comment type="caution">
    <text evidence="2">The sequence shown here is derived from an EMBL/GenBank/DDBJ whole genome shotgun (WGS) entry which is preliminary data.</text>
</comment>
<dbReference type="SUPFAM" id="SSF56601">
    <property type="entry name" value="beta-lactamase/transpeptidase-like"/>
    <property type="match status" value="1"/>
</dbReference>
<proteinExistence type="predicted"/>
<dbReference type="AlphaFoldDB" id="R9L1R9"/>
<dbReference type="OrthoDB" id="9766847at2"/>
<dbReference type="Gene3D" id="3.40.710.10">
    <property type="entry name" value="DD-peptidase/beta-lactamase superfamily"/>
    <property type="match status" value="1"/>
</dbReference>
<protein>
    <recommendedName>
        <fullName evidence="1">Penicillin-binding protein transpeptidase domain-containing protein</fullName>
    </recommendedName>
</protein>
<feature type="domain" description="Penicillin-binding protein transpeptidase" evidence="1">
    <location>
        <begin position="119"/>
        <end position="423"/>
    </location>
</feature>
<dbReference type="RefSeq" id="WP_016308874.1">
    <property type="nucleotide sequence ID" value="NZ_KE159646.1"/>
</dbReference>
<dbReference type="Gene3D" id="3.90.1310.10">
    <property type="entry name" value="Penicillin-binding protein 2a (Domain 2)"/>
    <property type="match status" value="1"/>
</dbReference>
<dbReference type="PANTHER" id="PTHR30627:SF24">
    <property type="entry name" value="PENICILLIN-BINDING PROTEIN 4B"/>
    <property type="match status" value="1"/>
</dbReference>